<organism evidence="1 2">
    <name type="scientific">Methylacidiphilum infernorum (isolate V4)</name>
    <name type="common">Methylokorus infernorum (strain V4)</name>
    <dbReference type="NCBI Taxonomy" id="481448"/>
    <lineage>
        <taxon>Bacteria</taxon>
        <taxon>Pseudomonadati</taxon>
        <taxon>Verrucomicrobiota</taxon>
        <taxon>Methylacidiphilae</taxon>
        <taxon>Methylacidiphilales</taxon>
        <taxon>Methylacidiphilaceae</taxon>
        <taxon>Methylacidiphilum (ex Ratnadevi et al. 2023)</taxon>
    </lineage>
</organism>
<dbReference type="AlphaFoldDB" id="B3DZM4"/>
<dbReference type="PANTHER" id="PTHR34655:SF2">
    <property type="entry name" value="PEROXIREDOXIN FAMILY PROTEIN"/>
    <property type="match status" value="1"/>
</dbReference>
<accession>B3DZM4</accession>
<dbReference type="Pfam" id="PF13686">
    <property type="entry name" value="DrsE_2"/>
    <property type="match status" value="2"/>
</dbReference>
<dbReference type="Proteomes" id="UP000009149">
    <property type="component" value="Chromosome"/>
</dbReference>
<gene>
    <name evidence="1" type="ordered locus">Minf_2155</name>
</gene>
<proteinExistence type="predicted"/>
<dbReference type="InterPro" id="IPR032836">
    <property type="entry name" value="DsrE2-like"/>
</dbReference>
<dbReference type="eggNOG" id="COG2210">
    <property type="taxonomic scope" value="Bacteria"/>
</dbReference>
<dbReference type="STRING" id="481448.Minf_2155"/>
<dbReference type="SUPFAM" id="SSF75169">
    <property type="entry name" value="DsrEFH-like"/>
    <property type="match status" value="1"/>
</dbReference>
<evidence type="ECO:0000313" key="1">
    <source>
        <dbReference type="EMBL" id="ACD84209.1"/>
    </source>
</evidence>
<dbReference type="KEGG" id="min:Minf_2155"/>
<dbReference type="Gene3D" id="3.40.1260.10">
    <property type="entry name" value="DsrEFH-like"/>
    <property type="match status" value="1"/>
</dbReference>
<dbReference type="PANTHER" id="PTHR34655">
    <property type="entry name" value="CONSERVED WITHIN P. AEROPHILUM"/>
    <property type="match status" value="1"/>
</dbReference>
<dbReference type="InterPro" id="IPR027396">
    <property type="entry name" value="DsrEFH-like"/>
</dbReference>
<name>B3DZM4_METI4</name>
<protein>
    <submittedName>
        <fullName evidence="1">Peroxiredoxin family protein</fullName>
    </submittedName>
</protein>
<dbReference type="EMBL" id="CP000975">
    <property type="protein sequence ID" value="ACD84209.1"/>
    <property type="molecule type" value="Genomic_DNA"/>
</dbReference>
<dbReference type="HOGENOM" id="CLU_094970_2_1_0"/>
<reference evidence="1 2" key="1">
    <citation type="journal article" date="2008" name="Biol. Direct">
        <title>Complete genome sequence of the extremely acidophilic methanotroph isolate V4, Methylacidiphilum infernorum, a representative of the bacterial phylum Verrucomicrobia.</title>
        <authorList>
            <person name="Hou S."/>
            <person name="Makarova K.S."/>
            <person name="Saw J.H."/>
            <person name="Senin P."/>
            <person name="Ly B.V."/>
            <person name="Zhou Z."/>
            <person name="Ren Y."/>
            <person name="Wang J."/>
            <person name="Galperin M.Y."/>
            <person name="Omelchenko M.V."/>
            <person name="Wolf Y.I."/>
            <person name="Yutin N."/>
            <person name="Koonin E.V."/>
            <person name="Stott M.B."/>
            <person name="Mountain B.W."/>
            <person name="Crowe M.A."/>
            <person name="Smirnova A.V."/>
            <person name="Dunfield P.F."/>
            <person name="Feng L."/>
            <person name="Wang L."/>
            <person name="Alam M."/>
        </authorList>
    </citation>
    <scope>NUCLEOTIDE SEQUENCE [LARGE SCALE GENOMIC DNA]</scope>
    <source>
        <strain evidence="2">Isolate V4</strain>
    </source>
</reference>
<sequence length="139" mass="15131">MLMEEKISIILFSGTVDKLLAAATIASGAAAMQKKVQIFVTFYGLLAFKKDDWKTNRRLSKDFEDFATEALKAMEAKKVPSWLDTLKGAMEIGDVTVHACGLTMDLLAIKLEDLEPVVSDIVGVGTFIENASGGQILFL</sequence>
<evidence type="ECO:0000313" key="2">
    <source>
        <dbReference type="Proteomes" id="UP000009149"/>
    </source>
</evidence>